<keyword evidence="2" id="KW-1185">Reference proteome</keyword>
<dbReference type="KEGG" id="msch:N508_000181"/>
<reference evidence="1" key="2">
    <citation type="submission" date="2022-05" db="EMBL/GenBank/DDBJ databases">
        <authorList>
            <person name="Proctor A.L."/>
            <person name="Phillips G.J."/>
            <person name="Wannemuehler M.J."/>
        </authorList>
    </citation>
    <scope>NUCLEOTIDE SEQUENCE</scope>
    <source>
        <strain evidence="1">ASF457</strain>
    </source>
</reference>
<evidence type="ECO:0000313" key="2">
    <source>
        <dbReference type="Proteomes" id="UP000017429"/>
    </source>
</evidence>
<dbReference type="EMBL" id="CP097562">
    <property type="protein sequence ID" value="USF23126.1"/>
    <property type="molecule type" value="Genomic_DNA"/>
</dbReference>
<name>V2QDZ5_9BACT</name>
<protein>
    <submittedName>
        <fullName evidence="1">Uncharacterized protein</fullName>
    </submittedName>
</protein>
<evidence type="ECO:0000313" key="1">
    <source>
        <dbReference type="EMBL" id="USF23126.1"/>
    </source>
</evidence>
<dbReference type="RefSeq" id="WP_023276196.1">
    <property type="nucleotide sequence ID" value="NZ_CP097562.1"/>
</dbReference>
<reference evidence="1" key="1">
    <citation type="journal article" date="2014" name="Genome Announc.">
        <title>Draft genome sequences of the altered schaedler flora, a defined bacterial community from gnotobiotic mice.</title>
        <authorList>
            <person name="Wannemuehler M.J."/>
            <person name="Overstreet A.M."/>
            <person name="Ward D.V."/>
            <person name="Phillips G.J."/>
        </authorList>
    </citation>
    <scope>NUCLEOTIDE SEQUENCE</scope>
    <source>
        <strain evidence="1">ASF457</strain>
    </source>
</reference>
<sequence length="189" mass="21708">MLTFKGRRRIINVFLVISLLIFAVVIVVIIIREDEDMVPYQSDLLKNIVKMKEIDLLYVIDNNTYVKLKSKHGNVNIIDYNLDLINLDLLYTSKDFAIDAKASRGEYLSQRFLKVYDNITGHMDNMTFTTGPSGILEYDYTEGKGIVKNGVTIYQDNNAISSKIVEFDANNNFIIFKDNVTVEYKPSQE</sequence>
<dbReference type="Proteomes" id="UP000017429">
    <property type="component" value="Chromosome"/>
</dbReference>
<dbReference type="AlphaFoldDB" id="V2QDZ5"/>
<accession>V2QDZ5</accession>
<gene>
    <name evidence="1" type="ORF">N508_000181</name>
</gene>
<proteinExistence type="predicted"/>
<reference evidence="1" key="3">
    <citation type="submission" date="2022-06" db="EMBL/GenBank/DDBJ databases">
        <title>Resources to Facilitate Use of the Altered Schaedler Flora (ASF) Mouse Model to Study Microbiome Function.</title>
        <authorList>
            <person name="Proctor A."/>
            <person name="Parvinroo S."/>
            <person name="Richie T."/>
            <person name="Jia X."/>
            <person name="Lee S.T.M."/>
            <person name="Karp P.D."/>
            <person name="Paley S."/>
            <person name="Kostic A.D."/>
            <person name="Pierre J.F."/>
            <person name="Wannemuehler M.J."/>
            <person name="Phillips G.J."/>
        </authorList>
    </citation>
    <scope>NUCLEOTIDE SEQUENCE</scope>
    <source>
        <strain evidence="1">ASF457</strain>
    </source>
</reference>
<organism evidence="1 2">
    <name type="scientific">Mucispirillum schaedleri ASF457</name>
    <dbReference type="NCBI Taxonomy" id="1379858"/>
    <lineage>
        <taxon>Bacteria</taxon>
        <taxon>Pseudomonadati</taxon>
        <taxon>Deferribacterota</taxon>
        <taxon>Deferribacteres</taxon>
        <taxon>Deferribacterales</taxon>
        <taxon>Mucispirillaceae</taxon>
        <taxon>Mucispirillum</taxon>
    </lineage>
</organism>